<dbReference type="Proteomes" id="UP000036520">
    <property type="component" value="Chromosome"/>
</dbReference>
<name>A0A0H4PIP9_9BACT</name>
<dbReference type="RefSeq" id="WP_048644030.1">
    <property type="nucleotide sequence ID" value="NZ_CP012040.1"/>
</dbReference>
<dbReference type="InterPro" id="IPR001910">
    <property type="entry name" value="Inosine/uridine_hydrolase_dom"/>
</dbReference>
<dbReference type="KEGG" id="camu:CA2015_4663"/>
<dbReference type="OrthoDB" id="128573at2"/>
<sequence length="321" mass="35634">MNDRINLIFILFFIISLPLKAQIPVILDADLDSDVDDVGALAMLHTLEDNQKVKLLGVVVTSDDQDAAACAAAINTFYNRPEVPIGVEKGIALRSFSKYTKSLATSFPHPLRGGKEPEDATQLYRKLLVNSPDNSVIIISIGHLTNVRNLLESKPDHLSPLTGKELIQKKVKLWSCMGGQFPSGKEANFYRPDPESTLIAVKNWPGEVIFSGWEIGNEIITGGDFLKHALSADHPVSLAYKLFNEYAGRQSWDQTSILYAISDKKYWELSPKGQVLVNKDGSNSWKEDPNGLHHYLIKHLPPAEIAKIIDSLMIGIYRPGF</sequence>
<keyword evidence="2" id="KW-0378">Hydrolase</keyword>
<evidence type="ECO:0000313" key="3">
    <source>
        <dbReference type="Proteomes" id="UP000036520"/>
    </source>
</evidence>
<protein>
    <submittedName>
        <fullName evidence="2">Inosine/uridine-preferring nucleoside hydrolase</fullName>
    </submittedName>
</protein>
<keyword evidence="3" id="KW-1185">Reference proteome</keyword>
<reference evidence="2 3" key="1">
    <citation type="submission" date="2015-07" db="EMBL/GenBank/DDBJ databases">
        <authorList>
            <person name="Kim K.M."/>
        </authorList>
    </citation>
    <scope>NUCLEOTIDE SEQUENCE [LARGE SCALE GENOMIC DNA]</scope>
    <source>
        <strain evidence="2 3">KCTC 12363</strain>
    </source>
</reference>
<dbReference type="PATRIC" id="fig|320787.5.peg.5103"/>
<dbReference type="Pfam" id="PF01156">
    <property type="entry name" value="IU_nuc_hydro"/>
    <property type="match status" value="1"/>
</dbReference>
<dbReference type="EMBL" id="CP012040">
    <property type="protein sequence ID" value="AKP53994.1"/>
    <property type="molecule type" value="Genomic_DNA"/>
</dbReference>
<accession>A0A0H4PIP9</accession>
<dbReference type="GO" id="GO:0016799">
    <property type="term" value="F:hydrolase activity, hydrolyzing N-glycosyl compounds"/>
    <property type="evidence" value="ECO:0007669"/>
    <property type="project" value="InterPro"/>
</dbReference>
<dbReference type="PANTHER" id="PTHR43264:SF1">
    <property type="entry name" value="INOSINE_URIDINE-PREFERRING NUCLEOSIDE HYDROLASE DOMAIN-CONTAINING PROTEIN"/>
    <property type="match status" value="1"/>
</dbReference>
<dbReference type="Gene3D" id="3.90.245.10">
    <property type="entry name" value="Ribonucleoside hydrolase-like"/>
    <property type="match status" value="1"/>
</dbReference>
<dbReference type="AlphaFoldDB" id="A0A0H4PIP9"/>
<dbReference type="STRING" id="320787.CA2015_4663"/>
<evidence type="ECO:0000259" key="1">
    <source>
        <dbReference type="Pfam" id="PF01156"/>
    </source>
</evidence>
<dbReference type="InterPro" id="IPR036452">
    <property type="entry name" value="Ribo_hydro-like"/>
</dbReference>
<gene>
    <name evidence="2" type="ORF">CA2015_4663</name>
</gene>
<organism evidence="2 3">
    <name type="scientific">Cyclobacterium amurskyense</name>
    <dbReference type="NCBI Taxonomy" id="320787"/>
    <lineage>
        <taxon>Bacteria</taxon>
        <taxon>Pseudomonadati</taxon>
        <taxon>Bacteroidota</taxon>
        <taxon>Cytophagia</taxon>
        <taxon>Cytophagales</taxon>
        <taxon>Cyclobacteriaceae</taxon>
        <taxon>Cyclobacterium</taxon>
    </lineage>
</organism>
<dbReference type="SUPFAM" id="SSF53590">
    <property type="entry name" value="Nucleoside hydrolase"/>
    <property type="match status" value="1"/>
</dbReference>
<feature type="domain" description="Inosine/uridine-preferring nucleoside hydrolase" evidence="1">
    <location>
        <begin position="25"/>
        <end position="261"/>
    </location>
</feature>
<evidence type="ECO:0000313" key="2">
    <source>
        <dbReference type="EMBL" id="AKP53994.1"/>
    </source>
</evidence>
<proteinExistence type="predicted"/>
<dbReference type="PANTHER" id="PTHR43264">
    <property type="match status" value="1"/>
</dbReference>